<dbReference type="PANTHER" id="PTHR30457">
    <property type="entry name" value="5'-NUCLEOTIDASE SURE"/>
    <property type="match status" value="1"/>
</dbReference>
<keyword evidence="4" id="KW-0732">Signal</keyword>
<dbReference type="GO" id="GO:0046872">
    <property type="term" value="F:metal ion binding"/>
    <property type="evidence" value="ECO:0007669"/>
    <property type="project" value="UniProtKB-KW"/>
</dbReference>
<evidence type="ECO:0000256" key="1">
    <source>
        <dbReference type="ARBA" id="ARBA00011062"/>
    </source>
</evidence>
<comment type="caution">
    <text evidence="6">The sequence shown here is derived from an EMBL/GenBank/DDBJ whole genome shotgun (WGS) entry which is preliminary data.</text>
</comment>
<evidence type="ECO:0000256" key="4">
    <source>
        <dbReference type="SAM" id="SignalP"/>
    </source>
</evidence>
<dbReference type="Proteomes" id="UP000837801">
    <property type="component" value="Unassembled WGS sequence"/>
</dbReference>
<protein>
    <recommendedName>
        <fullName evidence="5">Survival protein SurE-like phosphatase/nucleotidase domain-containing protein</fullName>
    </recommendedName>
</protein>
<accession>A0A9P0QMB8</accession>
<dbReference type="Gene3D" id="3.40.1210.10">
    <property type="entry name" value="Survival protein SurE-like phosphatase/nucleotidase"/>
    <property type="match status" value="1"/>
</dbReference>
<dbReference type="SUPFAM" id="SSF64167">
    <property type="entry name" value="SurE-like"/>
    <property type="match status" value="1"/>
</dbReference>
<dbReference type="InterPro" id="IPR036523">
    <property type="entry name" value="SurE-like_sf"/>
</dbReference>
<dbReference type="EMBL" id="CAKXYY010000005">
    <property type="protein sequence ID" value="CAH2351897.1"/>
    <property type="molecule type" value="Genomic_DNA"/>
</dbReference>
<feature type="signal peptide" evidence="4">
    <location>
        <begin position="1"/>
        <end position="18"/>
    </location>
</feature>
<comment type="similarity">
    <text evidence="1">Belongs to the SurE nucleotidase family.</text>
</comment>
<dbReference type="PANTHER" id="PTHR30457:SF0">
    <property type="entry name" value="PHOSPHATASE, PUTATIVE (AFU_ORTHOLOGUE AFUA_4G01070)-RELATED"/>
    <property type="match status" value="1"/>
</dbReference>
<feature type="chain" id="PRO_5040150438" description="Survival protein SurE-like phosphatase/nucleotidase domain-containing protein" evidence="4">
    <location>
        <begin position="19"/>
        <end position="322"/>
    </location>
</feature>
<dbReference type="InterPro" id="IPR002828">
    <property type="entry name" value="SurE-like_Pase/nucleotidase"/>
</dbReference>
<dbReference type="GO" id="GO:0008252">
    <property type="term" value="F:nucleotidase activity"/>
    <property type="evidence" value="ECO:0007669"/>
    <property type="project" value="InterPro"/>
</dbReference>
<proteinExistence type="inferred from homology"/>
<reference evidence="6" key="1">
    <citation type="submission" date="2022-03" db="EMBL/GenBank/DDBJ databases">
        <authorList>
            <person name="Legras J.-L."/>
            <person name="Devillers H."/>
            <person name="Grondin C."/>
        </authorList>
    </citation>
    <scope>NUCLEOTIDE SEQUENCE</scope>
    <source>
        <strain evidence="6">CLIB 1423</strain>
    </source>
</reference>
<evidence type="ECO:0000313" key="7">
    <source>
        <dbReference type="Proteomes" id="UP000837801"/>
    </source>
</evidence>
<dbReference type="Pfam" id="PF01975">
    <property type="entry name" value="SurE"/>
    <property type="match status" value="1"/>
</dbReference>
<sequence length="322" mass="34940">MQLTNFLSAALVAASVSAKTILLTNDDSWASTNIRATYRDLTAAGHEVVLVAPVSQRSGWGGKFDVPYSPTLQTDGEFGYVKQGAPSWGHEEDNQNIWYFNGTPASSVAFALKYVMPKYFDNKTFDLVVAGPNEGLNLSPGSLTGSGTDGATYNSAYRNLPAIAFSGSNGNNSFFKDSLDEDPLNPSNIYSKKVVEFVNGLFEKQGDNERALPLTTFLNVNFPLVGYQSTDESCVDPEYVLSRLTGLEATTFDLVWNETTNMPVFQAQTYTALTACNNGDCSLAGETYVINHDTCKTPVSVASIDYDANLQLTEEVRVLLGL</sequence>
<name>A0A9P0QMB8_9ASCO</name>
<organism evidence="6 7">
    <name type="scientific">[Candida] railenensis</name>
    <dbReference type="NCBI Taxonomy" id="45579"/>
    <lineage>
        <taxon>Eukaryota</taxon>
        <taxon>Fungi</taxon>
        <taxon>Dikarya</taxon>
        <taxon>Ascomycota</taxon>
        <taxon>Saccharomycotina</taxon>
        <taxon>Pichiomycetes</taxon>
        <taxon>Debaryomycetaceae</taxon>
        <taxon>Kurtzmaniella</taxon>
    </lineage>
</organism>
<feature type="domain" description="Survival protein SurE-like phosphatase/nucleotidase" evidence="5">
    <location>
        <begin position="21"/>
        <end position="227"/>
    </location>
</feature>
<dbReference type="InterPro" id="IPR030048">
    <property type="entry name" value="SurE"/>
</dbReference>
<evidence type="ECO:0000259" key="5">
    <source>
        <dbReference type="Pfam" id="PF01975"/>
    </source>
</evidence>
<evidence type="ECO:0000313" key="6">
    <source>
        <dbReference type="EMBL" id="CAH2351897.1"/>
    </source>
</evidence>
<evidence type="ECO:0000256" key="3">
    <source>
        <dbReference type="ARBA" id="ARBA00022801"/>
    </source>
</evidence>
<keyword evidence="3" id="KW-0378">Hydrolase</keyword>
<gene>
    <name evidence="6" type="ORF">CLIB1423_05S00848</name>
</gene>
<dbReference type="OrthoDB" id="4018688at2759"/>
<keyword evidence="2" id="KW-0479">Metal-binding</keyword>
<keyword evidence="7" id="KW-1185">Reference proteome</keyword>
<dbReference type="NCBIfam" id="TIGR00087">
    <property type="entry name" value="surE"/>
    <property type="match status" value="1"/>
</dbReference>
<evidence type="ECO:0000256" key="2">
    <source>
        <dbReference type="ARBA" id="ARBA00022723"/>
    </source>
</evidence>
<dbReference type="AlphaFoldDB" id="A0A9P0QMB8"/>